<feature type="compositionally biased region" description="Low complexity" evidence="1">
    <location>
        <begin position="1"/>
        <end position="11"/>
    </location>
</feature>
<evidence type="ECO:0000256" key="1">
    <source>
        <dbReference type="SAM" id="MobiDB-lite"/>
    </source>
</evidence>
<keyword evidence="3" id="KW-1185">Reference proteome</keyword>
<feature type="compositionally biased region" description="Acidic residues" evidence="1">
    <location>
        <begin position="48"/>
        <end position="57"/>
    </location>
</feature>
<evidence type="ECO:0000313" key="2">
    <source>
        <dbReference type="EMBL" id="MFC4357346.1"/>
    </source>
</evidence>
<comment type="caution">
    <text evidence="2">The sequence shown here is derived from an EMBL/GenBank/DDBJ whole genome shotgun (WGS) entry which is preliminary data.</text>
</comment>
<feature type="region of interest" description="Disordered" evidence="1">
    <location>
        <begin position="1"/>
        <end position="57"/>
    </location>
</feature>
<sequence length="57" mass="6273">MSLRRLPRSPSFSHTRTSGSETAFEDDVVPGFTDEVANGVPETRPDYDEQVEATESA</sequence>
<dbReference type="AlphaFoldDB" id="A0ABD5P9A3"/>
<reference evidence="2 3" key="1">
    <citation type="journal article" date="2019" name="Int. J. Syst. Evol. Microbiol.">
        <title>The Global Catalogue of Microorganisms (GCM) 10K type strain sequencing project: providing services to taxonomists for standard genome sequencing and annotation.</title>
        <authorList>
            <consortium name="The Broad Institute Genomics Platform"/>
            <consortium name="The Broad Institute Genome Sequencing Center for Infectious Disease"/>
            <person name="Wu L."/>
            <person name="Ma J."/>
        </authorList>
    </citation>
    <scope>NUCLEOTIDE SEQUENCE [LARGE SCALE GENOMIC DNA]</scope>
    <source>
        <strain evidence="2 3">CGMCC 1.12553</strain>
    </source>
</reference>
<name>A0ABD5P9A3_9EURY</name>
<gene>
    <name evidence="2" type="ORF">ACFO0N_05210</name>
</gene>
<feature type="compositionally biased region" description="Polar residues" evidence="1">
    <location>
        <begin position="12"/>
        <end position="21"/>
    </location>
</feature>
<dbReference type="Proteomes" id="UP001595921">
    <property type="component" value="Unassembled WGS sequence"/>
</dbReference>
<proteinExistence type="predicted"/>
<dbReference type="EMBL" id="JBHSDS010000003">
    <property type="protein sequence ID" value="MFC4357346.1"/>
    <property type="molecule type" value="Genomic_DNA"/>
</dbReference>
<dbReference type="RefSeq" id="WP_267622355.1">
    <property type="nucleotide sequence ID" value="NZ_JAODIW010000006.1"/>
</dbReference>
<accession>A0ABD5P9A3</accession>
<evidence type="ECO:0000313" key="3">
    <source>
        <dbReference type="Proteomes" id="UP001595921"/>
    </source>
</evidence>
<organism evidence="2 3">
    <name type="scientific">Halobium salinum</name>
    <dbReference type="NCBI Taxonomy" id="1364940"/>
    <lineage>
        <taxon>Archaea</taxon>
        <taxon>Methanobacteriati</taxon>
        <taxon>Methanobacteriota</taxon>
        <taxon>Stenosarchaea group</taxon>
        <taxon>Halobacteria</taxon>
        <taxon>Halobacteriales</taxon>
        <taxon>Haloferacaceae</taxon>
        <taxon>Halobium</taxon>
    </lineage>
</organism>
<protein>
    <submittedName>
        <fullName evidence="2">Uncharacterized protein</fullName>
    </submittedName>
</protein>